<protein>
    <submittedName>
        <fullName evidence="1">Uncharacterized protein</fullName>
    </submittedName>
</protein>
<reference evidence="1 2" key="1">
    <citation type="submission" date="2022-07" db="EMBL/GenBank/DDBJ databases">
        <title>Methylomonas rivi sp. nov., Methylomonas rosea sp. nov., Methylomonas aureus sp. nov. and Methylomonas subterranea sp. nov., four novel methanotrophs isolated from a freshwater creek and the deep terrestrial subsurface.</title>
        <authorList>
            <person name="Abin C."/>
            <person name="Sankaranarayanan K."/>
            <person name="Garner C."/>
            <person name="Sindelar R."/>
            <person name="Kotary K."/>
            <person name="Garner R."/>
            <person name="Barclay S."/>
            <person name="Lawson P."/>
            <person name="Krumholz L."/>
        </authorList>
    </citation>
    <scope>NUCLEOTIDE SEQUENCE [LARGE SCALE GENOMIC DNA]</scope>
    <source>
        <strain evidence="1 2">SURF-2</strain>
    </source>
</reference>
<dbReference type="RefSeq" id="WP_256601097.1">
    <property type="nucleotide sequence ID" value="NZ_JANIBJ010000006.1"/>
</dbReference>
<dbReference type="Proteomes" id="UP001524499">
    <property type="component" value="Unassembled WGS sequence"/>
</dbReference>
<evidence type="ECO:0000313" key="2">
    <source>
        <dbReference type="Proteomes" id="UP001524499"/>
    </source>
</evidence>
<organism evidence="1 2">
    <name type="scientific">Methylomonas subterranea</name>
    <dbReference type="NCBI Taxonomy" id="2952225"/>
    <lineage>
        <taxon>Bacteria</taxon>
        <taxon>Pseudomonadati</taxon>
        <taxon>Pseudomonadota</taxon>
        <taxon>Gammaproteobacteria</taxon>
        <taxon>Methylococcales</taxon>
        <taxon>Methylococcaceae</taxon>
        <taxon>Methylomonas</taxon>
    </lineage>
</organism>
<accession>A0ABT1TDP4</accession>
<evidence type="ECO:0000313" key="1">
    <source>
        <dbReference type="EMBL" id="MCQ8103404.1"/>
    </source>
</evidence>
<gene>
    <name evidence="1" type="ORF">NP590_04730</name>
</gene>
<name>A0ABT1TDP4_9GAMM</name>
<comment type="caution">
    <text evidence="1">The sequence shown here is derived from an EMBL/GenBank/DDBJ whole genome shotgun (WGS) entry which is preliminary data.</text>
</comment>
<dbReference type="EMBL" id="JANIBJ010000006">
    <property type="protein sequence ID" value="MCQ8103404.1"/>
    <property type="molecule type" value="Genomic_DNA"/>
</dbReference>
<proteinExistence type="predicted"/>
<sequence length="314" mass="36156">MRFVIDETSWRFDGLENDACIEALEALLDLLDDAHHQGQLACYSEELFETAVWQNKTFYELYESDSPMAIPWEVQERVASIFGRLSKWQELDSCEPRDFDVQINNRAKEFAPSIAWAHAQTAQSKANAVACLIFPSVRRIGNHAVTVDNQIENLWFVGEFQSYRDYFRWLITDTTKSPDELTKFADSAFASLDFIPNSFDGIKGMSKPYRELIEPLTKHLSVLSDHGKRVFSEPWKDAPSKFGSHGINISDENGNTKSNSEARRERTRIFNGKEVVFWWHSKLEPDRDRIHFSPDKIANGGRLLVGIFCRHLQT</sequence>
<keyword evidence="2" id="KW-1185">Reference proteome</keyword>